<keyword evidence="3" id="KW-1185">Reference proteome</keyword>
<name>A0AAX6HI32_IRIPA</name>
<accession>A0AAX6HI32</accession>
<dbReference type="Proteomes" id="UP001140949">
    <property type="component" value="Unassembled WGS sequence"/>
</dbReference>
<reference evidence="2" key="1">
    <citation type="journal article" date="2023" name="GigaByte">
        <title>Genome assembly of the bearded iris, Iris pallida Lam.</title>
        <authorList>
            <person name="Bruccoleri R.E."/>
            <person name="Oakeley E.J."/>
            <person name="Faust A.M.E."/>
            <person name="Altorfer M."/>
            <person name="Dessus-Babus S."/>
            <person name="Burckhardt D."/>
            <person name="Oertli M."/>
            <person name="Naumann U."/>
            <person name="Petersen F."/>
            <person name="Wong J."/>
        </authorList>
    </citation>
    <scope>NUCLEOTIDE SEQUENCE</scope>
    <source>
        <strain evidence="2">GSM-AAB239-AS_SAM_17_03QT</strain>
    </source>
</reference>
<sequence length="170" mass="17693">MEIGYWAWIPPGGARTPLVSHPPFPGGGRSPPDDSHLAMRPPASPFSPASAAGRTSHDRSFRGAPLLQAAALGAATPLPSSPARRAAGALGDAGVAGPGASGRYWPPPSLAQLHFPQPELLQSPSLRCPPPPLRPQPLPPPPPLIPLLLPRRSAPHRSPPPSLDHPLRLP</sequence>
<evidence type="ECO:0000256" key="1">
    <source>
        <dbReference type="SAM" id="MobiDB-lite"/>
    </source>
</evidence>
<proteinExistence type="predicted"/>
<gene>
    <name evidence="2" type="ORF">M6B38_313100</name>
</gene>
<dbReference type="AlphaFoldDB" id="A0AAX6HI32"/>
<organism evidence="2 3">
    <name type="scientific">Iris pallida</name>
    <name type="common">Sweet iris</name>
    <dbReference type="NCBI Taxonomy" id="29817"/>
    <lineage>
        <taxon>Eukaryota</taxon>
        <taxon>Viridiplantae</taxon>
        <taxon>Streptophyta</taxon>
        <taxon>Embryophyta</taxon>
        <taxon>Tracheophyta</taxon>
        <taxon>Spermatophyta</taxon>
        <taxon>Magnoliopsida</taxon>
        <taxon>Liliopsida</taxon>
        <taxon>Asparagales</taxon>
        <taxon>Iridaceae</taxon>
        <taxon>Iridoideae</taxon>
        <taxon>Irideae</taxon>
        <taxon>Iris</taxon>
    </lineage>
</organism>
<feature type="compositionally biased region" description="Low complexity" evidence="1">
    <location>
        <begin position="75"/>
        <end position="93"/>
    </location>
</feature>
<feature type="compositionally biased region" description="Pro residues" evidence="1">
    <location>
        <begin position="127"/>
        <end position="145"/>
    </location>
</feature>
<evidence type="ECO:0000313" key="2">
    <source>
        <dbReference type="EMBL" id="KAJ6840184.1"/>
    </source>
</evidence>
<feature type="region of interest" description="Disordered" evidence="1">
    <location>
        <begin position="75"/>
        <end position="170"/>
    </location>
</feature>
<feature type="region of interest" description="Disordered" evidence="1">
    <location>
        <begin position="9"/>
        <end position="63"/>
    </location>
</feature>
<evidence type="ECO:0000313" key="3">
    <source>
        <dbReference type="Proteomes" id="UP001140949"/>
    </source>
</evidence>
<reference evidence="2" key="2">
    <citation type="submission" date="2023-04" db="EMBL/GenBank/DDBJ databases">
        <authorList>
            <person name="Bruccoleri R.E."/>
            <person name="Oakeley E.J."/>
            <person name="Faust A.-M."/>
            <person name="Dessus-Babus S."/>
            <person name="Altorfer M."/>
            <person name="Burckhardt D."/>
            <person name="Oertli M."/>
            <person name="Naumann U."/>
            <person name="Petersen F."/>
            <person name="Wong J."/>
        </authorList>
    </citation>
    <scope>NUCLEOTIDE SEQUENCE</scope>
    <source>
        <strain evidence="2">GSM-AAB239-AS_SAM_17_03QT</strain>
        <tissue evidence="2">Leaf</tissue>
    </source>
</reference>
<protein>
    <submittedName>
        <fullName evidence="2">Basic proline-rich protein-like</fullName>
    </submittedName>
</protein>
<dbReference type="EMBL" id="JANAVB010009596">
    <property type="protein sequence ID" value="KAJ6840184.1"/>
    <property type="molecule type" value="Genomic_DNA"/>
</dbReference>
<comment type="caution">
    <text evidence="2">The sequence shown here is derived from an EMBL/GenBank/DDBJ whole genome shotgun (WGS) entry which is preliminary data.</text>
</comment>